<reference evidence="6" key="1">
    <citation type="submission" date="2022-09" db="EMBL/GenBank/DDBJ databases">
        <title>Multidrug resistance Raoultella ornithinolytica Strain MQB_Silv_108.</title>
        <authorList>
            <person name="Quintela-Baluja M."/>
        </authorList>
    </citation>
    <scope>NUCLEOTIDE SEQUENCE</scope>
    <source>
        <strain evidence="6">MQB_Silv_108</strain>
    </source>
</reference>
<evidence type="ECO:0000256" key="1">
    <source>
        <dbReference type="ARBA" id="ARBA00022491"/>
    </source>
</evidence>
<dbReference type="InterPro" id="IPR046335">
    <property type="entry name" value="LacI/GalR-like_sensor"/>
</dbReference>
<feature type="domain" description="Transcriptional regulator LacI/GalR-like sensor" evidence="5">
    <location>
        <begin position="178"/>
        <end position="343"/>
    </location>
</feature>
<dbReference type="GO" id="GO:0003700">
    <property type="term" value="F:DNA-binding transcription factor activity"/>
    <property type="evidence" value="ECO:0007669"/>
    <property type="project" value="TreeGrafter"/>
</dbReference>
<keyword evidence="2" id="KW-0805">Transcription regulation</keyword>
<dbReference type="Pfam" id="PF13377">
    <property type="entry name" value="Peripla_BP_3"/>
    <property type="match status" value="1"/>
</dbReference>
<protein>
    <submittedName>
        <fullName evidence="6">LacI family transcriptional regulator</fullName>
    </submittedName>
</protein>
<dbReference type="PANTHER" id="PTHR30146:SF151">
    <property type="entry name" value="HTH-TYPE TRANSCRIPTIONAL REPRESSOR CYTR"/>
    <property type="match status" value="1"/>
</dbReference>
<dbReference type="CDD" id="cd06267">
    <property type="entry name" value="PBP1_LacI_sugar_binding-like"/>
    <property type="match status" value="1"/>
</dbReference>
<dbReference type="Gene3D" id="1.10.260.40">
    <property type="entry name" value="lambda repressor-like DNA-binding domains"/>
    <property type="match status" value="1"/>
</dbReference>
<dbReference type="EMBL" id="CP104450">
    <property type="protein sequence ID" value="UXE36724.1"/>
    <property type="molecule type" value="Genomic_DNA"/>
</dbReference>
<keyword evidence="4" id="KW-0804">Transcription</keyword>
<evidence type="ECO:0000313" key="6">
    <source>
        <dbReference type="EMBL" id="UXE36724.1"/>
    </source>
</evidence>
<dbReference type="PANTHER" id="PTHR30146">
    <property type="entry name" value="LACI-RELATED TRANSCRIPTIONAL REPRESSOR"/>
    <property type="match status" value="1"/>
</dbReference>
<evidence type="ECO:0000256" key="2">
    <source>
        <dbReference type="ARBA" id="ARBA00023015"/>
    </source>
</evidence>
<gene>
    <name evidence="6" type="ORF">N2J37_19535</name>
</gene>
<dbReference type="RefSeq" id="WP_162661859.1">
    <property type="nucleotide sequence ID" value="NZ_CP038281.1"/>
</dbReference>
<evidence type="ECO:0000259" key="5">
    <source>
        <dbReference type="Pfam" id="PF13377"/>
    </source>
</evidence>
<dbReference type="Gene3D" id="3.40.50.2300">
    <property type="match status" value="2"/>
</dbReference>
<dbReference type="CDD" id="cd01392">
    <property type="entry name" value="HTH_LacI"/>
    <property type="match status" value="1"/>
</dbReference>
<keyword evidence="3" id="KW-0238">DNA-binding</keyword>
<dbReference type="AlphaFoldDB" id="A0A9Q9JAR9"/>
<dbReference type="InterPro" id="IPR028082">
    <property type="entry name" value="Peripla_BP_I"/>
</dbReference>
<dbReference type="GO" id="GO:0000976">
    <property type="term" value="F:transcription cis-regulatory region binding"/>
    <property type="evidence" value="ECO:0007669"/>
    <property type="project" value="TreeGrafter"/>
</dbReference>
<dbReference type="Proteomes" id="UP001064206">
    <property type="component" value="Chromosome"/>
</dbReference>
<keyword evidence="1" id="KW-0678">Repressor</keyword>
<evidence type="ECO:0000256" key="4">
    <source>
        <dbReference type="ARBA" id="ARBA00023163"/>
    </source>
</evidence>
<evidence type="ECO:0000256" key="3">
    <source>
        <dbReference type="ARBA" id="ARBA00023125"/>
    </source>
</evidence>
<dbReference type="InterPro" id="IPR010982">
    <property type="entry name" value="Lambda_DNA-bd_dom_sf"/>
</dbReference>
<dbReference type="InterPro" id="IPR000843">
    <property type="entry name" value="HTH_LacI"/>
</dbReference>
<accession>A0A9Q9JAR9</accession>
<name>A0A9Q9JAR9_RAOOR</name>
<sequence length="363" mass="40211">MELDHKMDKKLKIAEIAGRTGMSASTVSRVLAGKANTSDKARRAVLTCARDMGVLEGIAAGRMLLNSLVVFAPQRAFDERSDIYYYRVIQSIHHALAAHEVRLRTCALEENDSDANQFLARMNEPETEAAILLGIDDPHIHDLAVDLAKPCVLINCRDEAMRLSSIAPDHRLIGQFAAQYLFDMGHRAVLNVMCLRRYTMDLRLAGIKEAWRMRNLHFTDGRDLLTVASFSARDSEERVGEWLDARAGKSLPTAFLVGGDFMVAGTVSALQKRGLRVPQDISVMSIDGFNLAAIQDVPLTAVHVPRDELGTEAVHLLQQRLIRPDAPRGSLLLHGTLVVRDSVRRIRSGNRLTTVVQAGLYDN</sequence>
<organism evidence="6 7">
    <name type="scientific">Raoultella ornithinolytica</name>
    <name type="common">Klebsiella ornithinolytica</name>
    <dbReference type="NCBI Taxonomy" id="54291"/>
    <lineage>
        <taxon>Bacteria</taxon>
        <taxon>Pseudomonadati</taxon>
        <taxon>Pseudomonadota</taxon>
        <taxon>Gammaproteobacteria</taxon>
        <taxon>Enterobacterales</taxon>
        <taxon>Enterobacteriaceae</taxon>
        <taxon>Klebsiella/Raoultella group</taxon>
        <taxon>Raoultella</taxon>
    </lineage>
</organism>
<proteinExistence type="predicted"/>
<dbReference type="SUPFAM" id="SSF47413">
    <property type="entry name" value="lambda repressor-like DNA-binding domains"/>
    <property type="match status" value="1"/>
</dbReference>
<evidence type="ECO:0000313" key="7">
    <source>
        <dbReference type="Proteomes" id="UP001064206"/>
    </source>
</evidence>
<dbReference type="SUPFAM" id="SSF53822">
    <property type="entry name" value="Periplasmic binding protein-like I"/>
    <property type="match status" value="1"/>
</dbReference>